<evidence type="ECO:0000256" key="7">
    <source>
        <dbReference type="ARBA" id="ARBA00022827"/>
    </source>
</evidence>
<keyword evidence="5" id="KW-0963">Cytoplasm</keyword>
<dbReference type="Pfam" id="PF07992">
    <property type="entry name" value="Pyr_redox_2"/>
    <property type="match status" value="1"/>
</dbReference>
<feature type="domain" description="Pyridine nucleotide-disulphide oxidoreductase dimerisation" evidence="17">
    <location>
        <begin position="365"/>
        <end position="472"/>
    </location>
</feature>
<evidence type="ECO:0000256" key="4">
    <source>
        <dbReference type="ARBA" id="ARBA00016961"/>
    </source>
</evidence>
<keyword evidence="11 16" id="KW-0676">Redox-active center</keyword>
<dbReference type="SUPFAM" id="SSF55424">
    <property type="entry name" value="FAD/NAD-linked reductases, dimerisation (C-terminal) domain"/>
    <property type="match status" value="1"/>
</dbReference>
<dbReference type="PRINTS" id="PR00368">
    <property type="entry name" value="FADPNR"/>
</dbReference>
<dbReference type="EC" id="1.8.1.4" evidence="3 16"/>
<dbReference type="InterPro" id="IPR012999">
    <property type="entry name" value="Pyr_OxRdtase_I_AS"/>
</dbReference>
<evidence type="ECO:0000256" key="3">
    <source>
        <dbReference type="ARBA" id="ARBA00012608"/>
    </source>
</evidence>
<dbReference type="NCBIfam" id="TIGR01350">
    <property type="entry name" value="lipoamide_DH"/>
    <property type="match status" value="1"/>
</dbReference>
<dbReference type="HOGENOM" id="CLU_016755_0_3_12"/>
<feature type="binding site" evidence="14">
    <location>
        <begin position="181"/>
        <end position="188"/>
    </location>
    <ligand>
        <name>NAD(+)</name>
        <dbReference type="ChEBI" id="CHEBI:57540"/>
    </ligand>
</feature>
<dbReference type="InterPro" id="IPR004099">
    <property type="entry name" value="Pyr_nucl-diS_OxRdtase_dimer"/>
</dbReference>
<feature type="disulfide bond" description="Redox-active" evidence="15">
    <location>
        <begin position="42"/>
        <end position="47"/>
    </location>
</feature>
<dbReference type="GO" id="GO:0050660">
    <property type="term" value="F:flavin adenine dinucleotide binding"/>
    <property type="evidence" value="ECO:0007669"/>
    <property type="project" value="InterPro"/>
</dbReference>
<evidence type="ECO:0000256" key="16">
    <source>
        <dbReference type="RuleBase" id="RU003692"/>
    </source>
</evidence>
<dbReference type="Proteomes" id="UP000000503">
    <property type="component" value="Chromosome"/>
</dbReference>
<dbReference type="eggNOG" id="COG1249">
    <property type="taxonomic scope" value="Bacteria"/>
</dbReference>
<keyword evidence="9 14" id="KW-0520">NAD</keyword>
<evidence type="ECO:0000256" key="14">
    <source>
        <dbReference type="PIRSR" id="PIRSR000350-3"/>
    </source>
</evidence>
<dbReference type="STRING" id="744872.Spica_1707"/>
<feature type="active site" description="Proton acceptor" evidence="13">
    <location>
        <position position="463"/>
    </location>
</feature>
<dbReference type="Gene3D" id="3.50.50.60">
    <property type="entry name" value="FAD/NAD(P)-binding domain"/>
    <property type="match status" value="2"/>
</dbReference>
<evidence type="ECO:0000256" key="8">
    <source>
        <dbReference type="ARBA" id="ARBA00023002"/>
    </source>
</evidence>
<evidence type="ECO:0000313" key="20">
    <source>
        <dbReference type="Proteomes" id="UP000000503"/>
    </source>
</evidence>
<comment type="similarity">
    <text evidence="2 16">Belongs to the class-I pyridine nucleotide-disulfide oxidoreductase family.</text>
</comment>
<keyword evidence="10" id="KW-1015">Disulfide bond</keyword>
<comment type="cofactor">
    <cofactor evidence="14 16">
        <name>FAD</name>
        <dbReference type="ChEBI" id="CHEBI:57692"/>
    </cofactor>
    <text evidence="14 16">Binds 1 FAD per subunit.</text>
</comment>
<evidence type="ECO:0000259" key="17">
    <source>
        <dbReference type="Pfam" id="PF02852"/>
    </source>
</evidence>
<comment type="miscellaneous">
    <text evidence="16">The active site is a redox-active disulfide bond.</text>
</comment>
<dbReference type="Pfam" id="PF02852">
    <property type="entry name" value="Pyr_redox_dim"/>
    <property type="match status" value="1"/>
</dbReference>
<keyword evidence="6 16" id="KW-0285">Flavoprotein</keyword>
<dbReference type="PANTHER" id="PTHR22912:SF217">
    <property type="entry name" value="DIHYDROLIPOYL DEHYDROGENASE"/>
    <property type="match status" value="1"/>
</dbReference>
<accession>F8F203</accession>
<keyword evidence="20" id="KW-1185">Reference proteome</keyword>
<evidence type="ECO:0000256" key="6">
    <source>
        <dbReference type="ARBA" id="ARBA00022630"/>
    </source>
</evidence>
<evidence type="ECO:0000256" key="5">
    <source>
        <dbReference type="ARBA" id="ARBA00022490"/>
    </source>
</evidence>
<feature type="binding site" evidence="14">
    <location>
        <position position="282"/>
    </location>
    <ligand>
        <name>NAD(+)</name>
        <dbReference type="ChEBI" id="CHEBI:57540"/>
    </ligand>
</feature>
<evidence type="ECO:0000256" key="12">
    <source>
        <dbReference type="ARBA" id="ARBA00049187"/>
    </source>
</evidence>
<dbReference type="InterPro" id="IPR006258">
    <property type="entry name" value="Lipoamide_DH"/>
</dbReference>
<dbReference type="InterPro" id="IPR023753">
    <property type="entry name" value="FAD/NAD-binding_dom"/>
</dbReference>
<keyword evidence="7 14" id="KW-0274">FAD</keyword>
<evidence type="ECO:0000313" key="19">
    <source>
        <dbReference type="EMBL" id="AEJ19850.1"/>
    </source>
</evidence>
<dbReference type="RefSeq" id="WP_013969159.1">
    <property type="nucleotide sequence ID" value="NC_015732.1"/>
</dbReference>
<comment type="subcellular location">
    <subcellularLocation>
        <location evidence="1">Cytoplasm</location>
    </subcellularLocation>
</comment>
<evidence type="ECO:0000259" key="18">
    <source>
        <dbReference type="Pfam" id="PF07992"/>
    </source>
</evidence>
<feature type="binding site" evidence="14">
    <location>
        <position position="322"/>
    </location>
    <ligand>
        <name>FAD</name>
        <dbReference type="ChEBI" id="CHEBI:57692"/>
    </ligand>
</feature>
<evidence type="ECO:0000256" key="11">
    <source>
        <dbReference type="ARBA" id="ARBA00023284"/>
    </source>
</evidence>
<feature type="binding site" evidence="14">
    <location>
        <position position="51"/>
    </location>
    <ligand>
        <name>FAD</name>
        <dbReference type="ChEBI" id="CHEBI:57692"/>
    </ligand>
</feature>
<evidence type="ECO:0000256" key="2">
    <source>
        <dbReference type="ARBA" id="ARBA00007532"/>
    </source>
</evidence>
<dbReference type="KEGG" id="scd:Spica_1707"/>
<dbReference type="PIRSF" id="PIRSF000350">
    <property type="entry name" value="Mercury_reductase_MerA"/>
    <property type="match status" value="1"/>
</dbReference>
<dbReference type="PROSITE" id="PS00076">
    <property type="entry name" value="PYRIDINE_REDOX_1"/>
    <property type="match status" value="1"/>
</dbReference>
<evidence type="ECO:0000256" key="13">
    <source>
        <dbReference type="PIRSR" id="PIRSR000350-2"/>
    </source>
</evidence>
<dbReference type="AlphaFoldDB" id="F8F203"/>
<dbReference type="FunFam" id="3.30.390.30:FF:000001">
    <property type="entry name" value="Dihydrolipoyl dehydrogenase"/>
    <property type="match status" value="1"/>
</dbReference>
<evidence type="ECO:0000256" key="15">
    <source>
        <dbReference type="PIRSR" id="PIRSR000350-4"/>
    </source>
</evidence>
<keyword evidence="8 16" id="KW-0560">Oxidoreductase</keyword>
<dbReference type="InterPro" id="IPR016156">
    <property type="entry name" value="FAD/NAD-linked_Rdtase_dimer_sf"/>
</dbReference>
<evidence type="ECO:0000256" key="1">
    <source>
        <dbReference type="ARBA" id="ARBA00004496"/>
    </source>
</evidence>
<reference evidence="20" key="1">
    <citation type="journal article" date="2013" name="Stand. Genomic Sci.">
        <title>Genome sequence of the thermophilic fresh-water bacterium Spirochaeta caldaria type strain (H1(T)), reclassification of Spirochaeta caldaria, Spirochaeta stenostrepta, and Spirochaeta zuelzerae in the genus Treponema as Treponema caldaria comb. nov., Treponema stenostrepta comb. nov., and Treponema zuelzerae comb. nov., and emendation of the genus Treponema.</title>
        <authorList>
            <person name="Abt B."/>
            <person name="Goker M."/>
            <person name="Scheuner C."/>
            <person name="Han C."/>
            <person name="Lu M."/>
            <person name="Misra M."/>
            <person name="Lapidus A."/>
            <person name="Nolan M."/>
            <person name="Lucas S."/>
            <person name="Hammon N."/>
            <person name="Deshpande S."/>
            <person name="Cheng J.F."/>
            <person name="Tapia R."/>
            <person name="Goodwin L.A."/>
            <person name="Pitluck S."/>
            <person name="Liolios K."/>
            <person name="Pagani I."/>
            <person name="Ivanova N."/>
            <person name="Mavromatis K."/>
            <person name="Mikhailova N."/>
            <person name="Huntemann M."/>
            <person name="Pati A."/>
            <person name="Chen A."/>
            <person name="Palaniappan K."/>
            <person name="Land M."/>
            <person name="Hauser L."/>
            <person name="Jeffries C.D."/>
            <person name="Rohde M."/>
            <person name="Spring S."/>
            <person name="Gronow S."/>
            <person name="Detter J.C."/>
            <person name="Bristow J."/>
            <person name="Eisen J.A."/>
            <person name="Markowitz V."/>
            <person name="Hugenholtz P."/>
            <person name="Kyrpides N.C."/>
            <person name="Woyke T."/>
            <person name="Klenk H.P."/>
        </authorList>
    </citation>
    <scope>NUCLEOTIDE SEQUENCE</scope>
    <source>
        <strain evidence="20">ATCC 51460 / DSM 7334 / H1</strain>
    </source>
</reference>
<keyword evidence="14" id="KW-0547">Nucleotide-binding</keyword>
<dbReference type="EMBL" id="CP002868">
    <property type="protein sequence ID" value="AEJ19850.1"/>
    <property type="molecule type" value="Genomic_DNA"/>
</dbReference>
<evidence type="ECO:0000256" key="10">
    <source>
        <dbReference type="ARBA" id="ARBA00023157"/>
    </source>
</evidence>
<dbReference type="PRINTS" id="PR00411">
    <property type="entry name" value="PNDRDTASEI"/>
</dbReference>
<dbReference type="InterPro" id="IPR001100">
    <property type="entry name" value="Pyr_nuc-diS_OxRdtase"/>
</dbReference>
<dbReference type="InterPro" id="IPR050151">
    <property type="entry name" value="Class-I_Pyr_Nuc-Dis_Oxidored"/>
</dbReference>
<feature type="binding site" evidence="14">
    <location>
        <position position="204"/>
    </location>
    <ligand>
        <name>NAD(+)</name>
        <dbReference type="ChEBI" id="CHEBI:57540"/>
    </ligand>
</feature>
<feature type="binding site" evidence="14">
    <location>
        <begin position="144"/>
        <end position="146"/>
    </location>
    <ligand>
        <name>FAD</name>
        <dbReference type="ChEBI" id="CHEBI:57692"/>
    </ligand>
</feature>
<dbReference type="Gene3D" id="3.30.390.30">
    <property type="match status" value="1"/>
</dbReference>
<dbReference type="GO" id="GO:0006103">
    <property type="term" value="P:2-oxoglutarate metabolic process"/>
    <property type="evidence" value="ECO:0007669"/>
    <property type="project" value="TreeGrafter"/>
</dbReference>
<protein>
    <recommendedName>
        <fullName evidence="4 16">Dihydrolipoyl dehydrogenase</fullName>
        <ecNumber evidence="3 16">1.8.1.4</ecNumber>
    </recommendedName>
</protein>
<dbReference type="GO" id="GO:0004148">
    <property type="term" value="F:dihydrolipoyl dehydrogenase (NADH) activity"/>
    <property type="evidence" value="ECO:0007669"/>
    <property type="project" value="UniProtKB-EC"/>
</dbReference>
<dbReference type="SUPFAM" id="SSF51905">
    <property type="entry name" value="FAD/NAD(P)-binding domain"/>
    <property type="match status" value="1"/>
</dbReference>
<sequence>MQFDYDILFIGAGPAGYVGAIRASQLGLKTAVVERDKLGGVCLNIGCIPSKALIEQATRYSVLEELAKVGVTYDTTGFDYSKVQAFSRTAAEKLSKGVDFLLKKNKVDIISGTASFIDKNTLSITDGEGKEYKKVSAYAIVIATGSRPRLIPGFEFDETKVISSTGALMMKDLPQRLIILGAGAIGMEFAYIMNSFGVEVTMVEMLDRILPMEDADVSSAVKAVFEKRGVRFYTGMKAVRLEKTDSGGLRLIIEPAQIEGSPQQQEKDRAILEGDRLLVSTGRSPNTENLGLDKLGIQLDRGYIQVHDYYETDAQGLYAVGDIVAGEAQLAHVASAQAEVVAERVAYVLGKGPNPHLSRIDKHFVPQAVYCEPQNASFGFKEAELQKQGLHYKSSTFPFRAIGKAVATGHPEGFVKLLTDPATGEILGASVLGSGATDLIHELLLASQNELTAEEVAAMIHAHPTLAEGVKEGALSALDRAIHL</sequence>
<evidence type="ECO:0000256" key="9">
    <source>
        <dbReference type="ARBA" id="ARBA00023027"/>
    </source>
</evidence>
<name>F8F203_GRAC1</name>
<feature type="domain" description="FAD/NAD(P)-binding" evidence="18">
    <location>
        <begin position="5"/>
        <end position="338"/>
    </location>
</feature>
<dbReference type="OrthoDB" id="9807946at2"/>
<comment type="catalytic activity">
    <reaction evidence="12 16">
        <text>N(6)-[(R)-dihydrolipoyl]-L-lysyl-[protein] + NAD(+) = N(6)-[(R)-lipoyl]-L-lysyl-[protein] + NADH + H(+)</text>
        <dbReference type="Rhea" id="RHEA:15045"/>
        <dbReference type="Rhea" id="RHEA-COMP:10474"/>
        <dbReference type="Rhea" id="RHEA-COMP:10475"/>
        <dbReference type="ChEBI" id="CHEBI:15378"/>
        <dbReference type="ChEBI" id="CHEBI:57540"/>
        <dbReference type="ChEBI" id="CHEBI:57945"/>
        <dbReference type="ChEBI" id="CHEBI:83099"/>
        <dbReference type="ChEBI" id="CHEBI:83100"/>
        <dbReference type="EC" id="1.8.1.4"/>
    </reaction>
</comment>
<proteinExistence type="inferred from homology"/>
<gene>
    <name evidence="19" type="ordered locus">Spica_1707</name>
</gene>
<dbReference type="GO" id="GO:0005737">
    <property type="term" value="C:cytoplasm"/>
    <property type="evidence" value="ECO:0007669"/>
    <property type="project" value="UniProtKB-SubCell"/>
</dbReference>
<dbReference type="PANTHER" id="PTHR22912">
    <property type="entry name" value="DISULFIDE OXIDOREDUCTASE"/>
    <property type="match status" value="1"/>
</dbReference>
<organism evidence="19 20">
    <name type="scientific">Gracilinema caldarium (strain ATCC 51460 / DSM 7334 / H1)</name>
    <name type="common">Treponema caldarium</name>
    <dbReference type="NCBI Taxonomy" id="744872"/>
    <lineage>
        <taxon>Bacteria</taxon>
        <taxon>Pseudomonadati</taxon>
        <taxon>Spirochaetota</taxon>
        <taxon>Spirochaetia</taxon>
        <taxon>Spirochaetales</taxon>
        <taxon>Breznakiellaceae</taxon>
        <taxon>Gracilinema</taxon>
    </lineage>
</organism>
<dbReference type="InterPro" id="IPR036188">
    <property type="entry name" value="FAD/NAD-bd_sf"/>
</dbReference>